<proteinExistence type="predicted"/>
<reference evidence="3" key="1">
    <citation type="submission" date="2010-08" db="EMBL/GenBank/DDBJ databases">
        <authorList>
            <consortium name="Caenorhabditis japonica Sequencing Consortium"/>
            <person name="Wilson R.K."/>
        </authorList>
    </citation>
    <scope>NUCLEOTIDE SEQUENCE [LARGE SCALE GENOMIC DNA]</scope>
    <source>
        <strain evidence="3">DF5081</strain>
    </source>
</reference>
<evidence type="ECO:0000256" key="1">
    <source>
        <dbReference type="SAM" id="SignalP"/>
    </source>
</evidence>
<feature type="signal peptide" evidence="1">
    <location>
        <begin position="1"/>
        <end position="18"/>
    </location>
</feature>
<organism evidence="2 3">
    <name type="scientific">Caenorhabditis japonica</name>
    <dbReference type="NCBI Taxonomy" id="281687"/>
    <lineage>
        <taxon>Eukaryota</taxon>
        <taxon>Metazoa</taxon>
        <taxon>Ecdysozoa</taxon>
        <taxon>Nematoda</taxon>
        <taxon>Chromadorea</taxon>
        <taxon>Rhabditida</taxon>
        <taxon>Rhabditina</taxon>
        <taxon>Rhabditomorpha</taxon>
        <taxon>Rhabditoidea</taxon>
        <taxon>Rhabditidae</taxon>
        <taxon>Peloderinae</taxon>
        <taxon>Caenorhabditis</taxon>
    </lineage>
</organism>
<accession>A0A8R1HND8</accession>
<keyword evidence="3" id="KW-1185">Reference proteome</keyword>
<feature type="chain" id="PRO_5035772778" description="SCP domain-containing protein" evidence="1">
    <location>
        <begin position="19"/>
        <end position="197"/>
    </location>
</feature>
<dbReference type="AlphaFoldDB" id="A0A8R1HND8"/>
<evidence type="ECO:0000313" key="3">
    <source>
        <dbReference type="Proteomes" id="UP000005237"/>
    </source>
</evidence>
<evidence type="ECO:0008006" key="4">
    <source>
        <dbReference type="Google" id="ProtNLM"/>
    </source>
</evidence>
<dbReference type="Proteomes" id="UP000005237">
    <property type="component" value="Unassembled WGS sequence"/>
</dbReference>
<keyword evidence="1" id="KW-0732">Signal</keyword>
<evidence type="ECO:0000313" key="2">
    <source>
        <dbReference type="EnsemblMetazoa" id="CJA06622.1"/>
    </source>
</evidence>
<reference evidence="2" key="2">
    <citation type="submission" date="2022-06" db="UniProtKB">
        <authorList>
            <consortium name="EnsemblMetazoa"/>
        </authorList>
    </citation>
    <scope>IDENTIFICATION</scope>
    <source>
        <strain evidence="2">DF5081</strain>
    </source>
</reference>
<sequence>MKPLVAVTLLATIGMITSEKTSQDPDESFLALFKLFRWGARPDLPNMQFLTFNSSLKSEIKRLDEKCTPLVYNDKYRFYLGNPSKELPPKLKSIYEQVEKLIEERNFVEAAKIVNSYTEVTPTPLEMLVPKQTQYACGTYKCAVTSYGDKFGVDILCLFGPSGSFTEDDFATKLANARIDITTVTLLISSLFIIYLF</sequence>
<name>A0A8R1HND8_CAEJA</name>
<protein>
    <recommendedName>
        <fullName evidence="4">SCP domain-containing protein</fullName>
    </recommendedName>
</protein>
<dbReference type="EnsemblMetazoa" id="CJA06622.1">
    <property type="protein sequence ID" value="CJA06622.1"/>
    <property type="gene ID" value="WBGene00125826"/>
</dbReference>